<dbReference type="Proteomes" id="UP001066276">
    <property type="component" value="Chromosome 1_1"/>
</dbReference>
<reference evidence="2" key="1">
    <citation type="journal article" date="2022" name="bioRxiv">
        <title>Sequencing and chromosome-scale assembly of the giantPleurodeles waltlgenome.</title>
        <authorList>
            <person name="Brown T."/>
            <person name="Elewa A."/>
            <person name="Iarovenko S."/>
            <person name="Subramanian E."/>
            <person name="Araus A.J."/>
            <person name="Petzold A."/>
            <person name="Susuki M."/>
            <person name="Suzuki K.-i.T."/>
            <person name="Hayashi T."/>
            <person name="Toyoda A."/>
            <person name="Oliveira C."/>
            <person name="Osipova E."/>
            <person name="Leigh N.D."/>
            <person name="Simon A."/>
            <person name="Yun M.H."/>
        </authorList>
    </citation>
    <scope>NUCLEOTIDE SEQUENCE</scope>
    <source>
        <strain evidence="2">20211129_DDA</strain>
        <tissue evidence="2">Liver</tissue>
    </source>
</reference>
<evidence type="ECO:0000313" key="3">
    <source>
        <dbReference type="Proteomes" id="UP001066276"/>
    </source>
</evidence>
<gene>
    <name evidence="2" type="ORF">NDU88_003101</name>
</gene>
<keyword evidence="3" id="KW-1185">Reference proteome</keyword>
<feature type="compositionally biased region" description="Basic and acidic residues" evidence="1">
    <location>
        <begin position="31"/>
        <end position="50"/>
    </location>
</feature>
<protein>
    <submittedName>
        <fullName evidence="2">Uncharacterized protein</fullName>
    </submittedName>
</protein>
<name>A0AAV7WN32_PLEWA</name>
<accession>A0AAV7WN32</accession>
<comment type="caution">
    <text evidence="2">The sequence shown here is derived from an EMBL/GenBank/DDBJ whole genome shotgun (WGS) entry which is preliminary data.</text>
</comment>
<sequence>MGRVARTQPSTSAEQFLGPVVAVPICGEKDFRPQILKGKEPARATKKGKEPAPATKKGKESAPATKKEKEPAPAAKKGKEPAPATKKGKESVGGITATLSATARVVMRAYVS</sequence>
<organism evidence="2 3">
    <name type="scientific">Pleurodeles waltl</name>
    <name type="common">Iberian ribbed newt</name>
    <dbReference type="NCBI Taxonomy" id="8319"/>
    <lineage>
        <taxon>Eukaryota</taxon>
        <taxon>Metazoa</taxon>
        <taxon>Chordata</taxon>
        <taxon>Craniata</taxon>
        <taxon>Vertebrata</taxon>
        <taxon>Euteleostomi</taxon>
        <taxon>Amphibia</taxon>
        <taxon>Batrachia</taxon>
        <taxon>Caudata</taxon>
        <taxon>Salamandroidea</taxon>
        <taxon>Salamandridae</taxon>
        <taxon>Pleurodelinae</taxon>
        <taxon>Pleurodeles</taxon>
    </lineage>
</organism>
<feature type="region of interest" description="Disordered" evidence="1">
    <location>
        <begin position="31"/>
        <end position="98"/>
    </location>
</feature>
<evidence type="ECO:0000313" key="2">
    <source>
        <dbReference type="EMBL" id="KAJ1215493.1"/>
    </source>
</evidence>
<dbReference type="AlphaFoldDB" id="A0AAV7WN32"/>
<proteinExistence type="predicted"/>
<dbReference type="EMBL" id="JANPWB010000001">
    <property type="protein sequence ID" value="KAJ1215493.1"/>
    <property type="molecule type" value="Genomic_DNA"/>
</dbReference>
<feature type="compositionally biased region" description="Basic and acidic residues" evidence="1">
    <location>
        <begin position="57"/>
        <end position="71"/>
    </location>
</feature>
<evidence type="ECO:0000256" key="1">
    <source>
        <dbReference type="SAM" id="MobiDB-lite"/>
    </source>
</evidence>